<name>A0AAD7IAS3_9AGAR</name>
<evidence type="ECO:0000313" key="1">
    <source>
        <dbReference type="EMBL" id="KAJ7738837.1"/>
    </source>
</evidence>
<protein>
    <submittedName>
        <fullName evidence="1">Uncharacterized protein</fullName>
    </submittedName>
</protein>
<reference evidence="1" key="1">
    <citation type="submission" date="2023-03" db="EMBL/GenBank/DDBJ databases">
        <title>Massive genome expansion in bonnet fungi (Mycena s.s.) driven by repeated elements and novel gene families across ecological guilds.</title>
        <authorList>
            <consortium name="Lawrence Berkeley National Laboratory"/>
            <person name="Harder C.B."/>
            <person name="Miyauchi S."/>
            <person name="Viragh M."/>
            <person name="Kuo A."/>
            <person name="Thoen E."/>
            <person name="Andreopoulos B."/>
            <person name="Lu D."/>
            <person name="Skrede I."/>
            <person name="Drula E."/>
            <person name="Henrissat B."/>
            <person name="Morin E."/>
            <person name="Kohler A."/>
            <person name="Barry K."/>
            <person name="LaButti K."/>
            <person name="Morin E."/>
            <person name="Salamov A."/>
            <person name="Lipzen A."/>
            <person name="Mereny Z."/>
            <person name="Hegedus B."/>
            <person name="Baldrian P."/>
            <person name="Stursova M."/>
            <person name="Weitz H."/>
            <person name="Taylor A."/>
            <person name="Grigoriev I.V."/>
            <person name="Nagy L.G."/>
            <person name="Martin F."/>
            <person name="Kauserud H."/>
        </authorList>
    </citation>
    <scope>NUCLEOTIDE SEQUENCE</scope>
    <source>
        <strain evidence="1">CBHHK188m</strain>
    </source>
</reference>
<evidence type="ECO:0000313" key="2">
    <source>
        <dbReference type="Proteomes" id="UP001215280"/>
    </source>
</evidence>
<keyword evidence="2" id="KW-1185">Reference proteome</keyword>
<accession>A0AAD7IAS3</accession>
<dbReference type="AlphaFoldDB" id="A0AAD7IAS3"/>
<dbReference type="EMBL" id="JARJLG010000135">
    <property type="protein sequence ID" value="KAJ7738837.1"/>
    <property type="molecule type" value="Genomic_DNA"/>
</dbReference>
<dbReference type="Proteomes" id="UP001215280">
    <property type="component" value="Unassembled WGS sequence"/>
</dbReference>
<organism evidence="1 2">
    <name type="scientific">Mycena maculata</name>
    <dbReference type="NCBI Taxonomy" id="230809"/>
    <lineage>
        <taxon>Eukaryota</taxon>
        <taxon>Fungi</taxon>
        <taxon>Dikarya</taxon>
        <taxon>Basidiomycota</taxon>
        <taxon>Agaricomycotina</taxon>
        <taxon>Agaricomycetes</taxon>
        <taxon>Agaricomycetidae</taxon>
        <taxon>Agaricales</taxon>
        <taxon>Marasmiineae</taxon>
        <taxon>Mycenaceae</taxon>
        <taxon>Mycena</taxon>
    </lineage>
</organism>
<proteinExistence type="predicted"/>
<sequence length="260" mass="29288">MNDSSSSFGNAEIVVFAQAEFVADSIILENATGFHHFNDSFSFAEIVVFDYNFSPIYIAPESIIFGNMFSRAEHSLLSFESLLFDAGRRPAVHRETRGLGTVTWSVTLCAALVSSKLKTPWRRVANNSTPGFTTCVFWLALYRNATLLREHYGFYGNDYEIVERNRTLRDRLRVIVSTRRTDFNPFSEEIKASGGLGWSTWQIYARFYTFSMKLASVRDPTILSRRGAGTRGVTYTGEIGAAGVRQLPTETQKKESESGY</sequence>
<gene>
    <name evidence="1" type="ORF">DFH07DRAFT_778898</name>
</gene>
<comment type="caution">
    <text evidence="1">The sequence shown here is derived from an EMBL/GenBank/DDBJ whole genome shotgun (WGS) entry which is preliminary data.</text>
</comment>